<dbReference type="Proteomes" id="UP001597469">
    <property type="component" value="Unassembled WGS sequence"/>
</dbReference>
<dbReference type="RefSeq" id="WP_381523986.1">
    <property type="nucleotide sequence ID" value="NZ_JBHULN010000008.1"/>
</dbReference>
<gene>
    <name evidence="1" type="ORF">ACFSUS_15200</name>
</gene>
<dbReference type="InterPro" id="IPR025515">
    <property type="entry name" value="DUF4403"/>
</dbReference>
<evidence type="ECO:0000313" key="1">
    <source>
        <dbReference type="EMBL" id="MFD2571989.1"/>
    </source>
</evidence>
<evidence type="ECO:0000313" key="2">
    <source>
        <dbReference type="Proteomes" id="UP001597469"/>
    </source>
</evidence>
<protein>
    <submittedName>
        <fullName evidence="1">DUF4403 family protein</fullName>
    </submittedName>
</protein>
<comment type="caution">
    <text evidence="1">The sequence shown here is derived from an EMBL/GenBank/DDBJ whole genome shotgun (WGS) entry which is preliminary data.</text>
</comment>
<sequence length="462" mass="52484">MNARRIIGFLFVTTALVTAVGCHRVRPKAPFAADFEPSIPDPISYVAGNVTFNIRDLEHKINQALGQVLVSEETFEGKKGEAWRLRVERTGPVHIQYANRRVSFSAPLRVLYSNPIGLRKKRKQRQLCALSVNFASPLTIAPNWRLTTRSRFENYQWIERPTVRLVGLKIGVTKFAENILDKRRADIEAAIDKAVHSELRLDRYVKGIWRDLQNPLRISKTPEEIWIVPRPFSVAAAPVYGNKKQITVPLQIAFRVDTRFGPKPDSLTLERLPRLLRRIRLPEASRLQVLAHIPYTDLNRVLMQTIDNQKLKLAGGEVKVGKATVYGGGRSLFVKMDVSGSVNGTLYFHGEPAYDTLTNTLRVKNLDFDVDTKERLFATADWLLHDHLRDTLQSVMVVPLRQEISVIPNKIETAFTRAKAGRKTDLDINAFRMVPQRLVVRPDGVQVLVKVESKVAVRVKRL</sequence>
<keyword evidence="2" id="KW-1185">Reference proteome</keyword>
<accession>A0ABW5M5L9</accession>
<dbReference type="PROSITE" id="PS51257">
    <property type="entry name" value="PROKAR_LIPOPROTEIN"/>
    <property type="match status" value="1"/>
</dbReference>
<organism evidence="1 2">
    <name type="scientific">Spirosoma soli</name>
    <dbReference type="NCBI Taxonomy" id="1770529"/>
    <lineage>
        <taxon>Bacteria</taxon>
        <taxon>Pseudomonadati</taxon>
        <taxon>Bacteroidota</taxon>
        <taxon>Cytophagia</taxon>
        <taxon>Cytophagales</taxon>
        <taxon>Cytophagaceae</taxon>
        <taxon>Spirosoma</taxon>
    </lineage>
</organism>
<dbReference type="EMBL" id="JBHULN010000008">
    <property type="protein sequence ID" value="MFD2571989.1"/>
    <property type="molecule type" value="Genomic_DNA"/>
</dbReference>
<dbReference type="Pfam" id="PF14356">
    <property type="entry name" value="DUF4403"/>
    <property type="match status" value="1"/>
</dbReference>
<proteinExistence type="predicted"/>
<reference evidence="2" key="1">
    <citation type="journal article" date="2019" name="Int. J. Syst. Evol. Microbiol.">
        <title>The Global Catalogue of Microorganisms (GCM) 10K type strain sequencing project: providing services to taxonomists for standard genome sequencing and annotation.</title>
        <authorList>
            <consortium name="The Broad Institute Genomics Platform"/>
            <consortium name="The Broad Institute Genome Sequencing Center for Infectious Disease"/>
            <person name="Wu L."/>
            <person name="Ma J."/>
        </authorList>
    </citation>
    <scope>NUCLEOTIDE SEQUENCE [LARGE SCALE GENOMIC DNA]</scope>
    <source>
        <strain evidence="2">KCTC 42805</strain>
    </source>
</reference>
<name>A0ABW5M5L9_9BACT</name>